<dbReference type="AlphaFoldDB" id="A0A0F9Q5Z8"/>
<organism evidence="1">
    <name type="scientific">marine sediment metagenome</name>
    <dbReference type="NCBI Taxonomy" id="412755"/>
    <lineage>
        <taxon>unclassified sequences</taxon>
        <taxon>metagenomes</taxon>
        <taxon>ecological metagenomes</taxon>
    </lineage>
</organism>
<protein>
    <submittedName>
        <fullName evidence="1">Uncharacterized protein</fullName>
    </submittedName>
</protein>
<comment type="caution">
    <text evidence="1">The sequence shown here is derived from an EMBL/GenBank/DDBJ whole genome shotgun (WGS) entry which is preliminary data.</text>
</comment>
<reference evidence="1" key="1">
    <citation type="journal article" date="2015" name="Nature">
        <title>Complex archaea that bridge the gap between prokaryotes and eukaryotes.</title>
        <authorList>
            <person name="Spang A."/>
            <person name="Saw J.H."/>
            <person name="Jorgensen S.L."/>
            <person name="Zaremba-Niedzwiedzka K."/>
            <person name="Martijn J."/>
            <person name="Lind A.E."/>
            <person name="van Eijk R."/>
            <person name="Schleper C."/>
            <person name="Guy L."/>
            <person name="Ettema T.J."/>
        </authorList>
    </citation>
    <scope>NUCLEOTIDE SEQUENCE</scope>
</reference>
<gene>
    <name evidence="1" type="ORF">LCGC14_1054180</name>
</gene>
<dbReference type="EMBL" id="LAZR01004426">
    <property type="protein sequence ID" value="KKN08681.1"/>
    <property type="molecule type" value="Genomic_DNA"/>
</dbReference>
<proteinExistence type="predicted"/>
<name>A0A0F9Q5Z8_9ZZZZ</name>
<evidence type="ECO:0000313" key="1">
    <source>
        <dbReference type="EMBL" id="KKN08681.1"/>
    </source>
</evidence>
<accession>A0A0F9Q5Z8</accession>
<sequence length="94" mass="11255">MKTPSIEEMLYECCKRRGNPIRLIHRTLKEFSWFVDKLIFEREALFSDKDFPVKDAVLIEKIKDFPSGKEEDMLYEEAQLSLAYCKHVYDPDYL</sequence>